<sequence>MFVVECKVKPKPQQIQAIDEAIQTSQFVRNKVLRYWMDNRGVGKTELFRYNTRLRKEYKFVDDLNSHACQTAVERVLRAINKFFDNCKKKIPGKKGYPRFKKNTRSVEYKVSGWKLSENRKHITFTDKKNIGKLKLIGTKDLNYYQIEQIKRVRIIRRADGYYVQFSIQLDPRDTVEPLIPSQKAVGVDVGLKYFYADSQGNIEPIPQFYRKAERQLNRANRKKSKKFRKGHKQSRNYHKARCRYARKHLRVSRQREEFAKRKALRLIQSNDLIAYEDLNVKGMVKNRHLALSISDVGWSLFRGWLEYFGMKYRKVTVAVPSHNTSQNCSNCGQKVQKSLSTRTHVCSCGCILDRDVNAALNILQKGLSTVGHTGSKAFESEILSTLATANGGEDPSTLIGVILSEQASSVNQESPRMRGWGVSIIYSDNPPGDNNDQ</sequence>
<gene>
    <name evidence="7" type="ordered locus">Cyan7822_1328</name>
</gene>
<evidence type="ECO:0000259" key="6">
    <source>
        <dbReference type="Pfam" id="PF07282"/>
    </source>
</evidence>
<comment type="similarity">
    <text evidence="1">In the C-terminal section; belongs to the transposase 35 family.</text>
</comment>
<feature type="domain" description="Cas12f1-like TNB" evidence="6">
    <location>
        <begin position="299"/>
        <end position="363"/>
    </location>
</feature>
<evidence type="ECO:0000256" key="1">
    <source>
        <dbReference type="ARBA" id="ARBA00008761"/>
    </source>
</evidence>
<keyword evidence="4" id="KW-0233">DNA recombination</keyword>
<dbReference type="EMBL" id="CP002198">
    <property type="protein sequence ID" value="ADN13329.1"/>
    <property type="molecule type" value="Genomic_DNA"/>
</dbReference>
<keyword evidence="3" id="KW-0238">DNA-binding</keyword>
<evidence type="ECO:0000259" key="5">
    <source>
        <dbReference type="Pfam" id="PF01385"/>
    </source>
</evidence>
<accession>E0UHS2</accession>
<dbReference type="NCBIfam" id="NF040570">
    <property type="entry name" value="guided_TnpB"/>
    <property type="match status" value="1"/>
</dbReference>
<dbReference type="GO" id="GO:0006310">
    <property type="term" value="P:DNA recombination"/>
    <property type="evidence" value="ECO:0007669"/>
    <property type="project" value="UniProtKB-KW"/>
</dbReference>
<keyword evidence="2" id="KW-0815">Transposition</keyword>
<dbReference type="AlphaFoldDB" id="E0UHS2"/>
<dbReference type="Proteomes" id="UP000008206">
    <property type="component" value="Chromosome"/>
</dbReference>
<evidence type="ECO:0000313" key="7">
    <source>
        <dbReference type="EMBL" id="ADN13329.1"/>
    </source>
</evidence>
<name>E0UHS2_GLOV7</name>
<feature type="domain" description="Probable transposase IS891/IS1136/IS1341" evidence="5">
    <location>
        <begin position="177"/>
        <end position="288"/>
    </location>
</feature>
<reference evidence="8" key="1">
    <citation type="journal article" date="2011" name="MBio">
        <title>Novel metabolic attributes of the genus Cyanothece, comprising a group of unicellular nitrogen-fixing Cyanobacteria.</title>
        <authorList>
            <person name="Bandyopadhyay A."/>
            <person name="Elvitigala T."/>
            <person name="Welsh E."/>
            <person name="Stockel J."/>
            <person name="Liberton M."/>
            <person name="Min H."/>
            <person name="Sherman L.A."/>
            <person name="Pakrasi H.B."/>
        </authorList>
    </citation>
    <scope>NUCLEOTIDE SEQUENCE [LARGE SCALE GENOMIC DNA]</scope>
    <source>
        <strain evidence="8">PCC 7822</strain>
    </source>
</reference>
<evidence type="ECO:0000313" key="8">
    <source>
        <dbReference type="Proteomes" id="UP000008206"/>
    </source>
</evidence>
<dbReference type="RefSeq" id="WP_013321436.1">
    <property type="nucleotide sequence ID" value="NC_014501.1"/>
</dbReference>
<evidence type="ECO:0000256" key="3">
    <source>
        <dbReference type="ARBA" id="ARBA00023125"/>
    </source>
</evidence>
<evidence type="ECO:0000256" key="2">
    <source>
        <dbReference type="ARBA" id="ARBA00022578"/>
    </source>
</evidence>
<evidence type="ECO:0000256" key="4">
    <source>
        <dbReference type="ARBA" id="ARBA00023172"/>
    </source>
</evidence>
<dbReference type="HOGENOM" id="CLU_032903_1_1_3"/>
<organism evidence="7 8">
    <name type="scientific">Gloeothece verrucosa (strain PCC 7822)</name>
    <name type="common">Cyanothece sp. (strain PCC 7822)</name>
    <dbReference type="NCBI Taxonomy" id="497965"/>
    <lineage>
        <taxon>Bacteria</taxon>
        <taxon>Bacillati</taxon>
        <taxon>Cyanobacteriota</taxon>
        <taxon>Cyanophyceae</taxon>
        <taxon>Oscillatoriophycideae</taxon>
        <taxon>Chroococcales</taxon>
        <taxon>Aphanothecaceae</taxon>
        <taxon>Gloeothece</taxon>
        <taxon>Gloeothece verrucosa</taxon>
    </lineage>
</organism>
<dbReference type="InterPro" id="IPR010095">
    <property type="entry name" value="Cas12f1-like_TNB"/>
</dbReference>
<keyword evidence="8" id="KW-1185">Reference proteome</keyword>
<dbReference type="Pfam" id="PF07282">
    <property type="entry name" value="Cas12f1-like_TNB"/>
    <property type="match status" value="1"/>
</dbReference>
<dbReference type="Pfam" id="PF01385">
    <property type="entry name" value="OrfB_IS605"/>
    <property type="match status" value="1"/>
</dbReference>
<proteinExistence type="inferred from homology"/>
<dbReference type="GO" id="GO:0003677">
    <property type="term" value="F:DNA binding"/>
    <property type="evidence" value="ECO:0007669"/>
    <property type="project" value="UniProtKB-KW"/>
</dbReference>
<dbReference type="eggNOG" id="COG0675">
    <property type="taxonomic scope" value="Bacteria"/>
</dbReference>
<dbReference type="GO" id="GO:0032196">
    <property type="term" value="P:transposition"/>
    <property type="evidence" value="ECO:0007669"/>
    <property type="project" value="UniProtKB-KW"/>
</dbReference>
<protein>
    <submittedName>
        <fullName evidence="7">Putative transposase IS891/IS1136/IS1341 family</fullName>
    </submittedName>
</protein>
<dbReference type="InterPro" id="IPR001959">
    <property type="entry name" value="Transposase"/>
</dbReference>
<dbReference type="KEGG" id="cyj:Cyan7822_1328"/>
<dbReference type="STRING" id="497965.Cyan7822_1328"/>